<evidence type="ECO:0000256" key="2">
    <source>
        <dbReference type="SAM" id="SignalP"/>
    </source>
</evidence>
<dbReference type="AlphaFoldDB" id="A0A8H5IDU4"/>
<sequence>MKHWSTLFAYSLLFKGTSATSEISSSCVSTHLLPVITTSASALILTDLMPEATSAAPVPGSNKLPEPNSGSGPGHYIESVPSRVNPHQTSPESVEPIAHSGIPAESGGGSKPTDAATTPPLSTHPVYVSGASCEGASKNGRAVFMALSLALIIHSTGSF</sequence>
<evidence type="ECO:0000313" key="4">
    <source>
        <dbReference type="Proteomes" id="UP000522262"/>
    </source>
</evidence>
<proteinExistence type="predicted"/>
<reference evidence="3 4" key="1">
    <citation type="submission" date="2020-05" db="EMBL/GenBank/DDBJ databases">
        <title>Identification and distribution of gene clusters putatively required for synthesis of sphingolipid metabolism inhibitors in phylogenetically diverse species of the filamentous fungus Fusarium.</title>
        <authorList>
            <person name="Kim H.-S."/>
            <person name="Busman M."/>
            <person name="Brown D.W."/>
            <person name="Divon H."/>
            <person name="Uhlig S."/>
            <person name="Proctor R.H."/>
        </authorList>
    </citation>
    <scope>NUCLEOTIDE SEQUENCE [LARGE SCALE GENOMIC DNA]</scope>
    <source>
        <strain evidence="3 4">NRRL 53147</strain>
    </source>
</reference>
<comment type="caution">
    <text evidence="3">The sequence shown here is derived from an EMBL/GenBank/DDBJ whole genome shotgun (WGS) entry which is preliminary data.</text>
</comment>
<feature type="chain" id="PRO_5034889198" evidence="2">
    <location>
        <begin position="20"/>
        <end position="159"/>
    </location>
</feature>
<feature type="signal peptide" evidence="2">
    <location>
        <begin position="1"/>
        <end position="19"/>
    </location>
</feature>
<evidence type="ECO:0000256" key="1">
    <source>
        <dbReference type="SAM" id="MobiDB-lite"/>
    </source>
</evidence>
<keyword evidence="4" id="KW-1185">Reference proteome</keyword>
<dbReference type="Proteomes" id="UP000522262">
    <property type="component" value="Unassembled WGS sequence"/>
</dbReference>
<keyword evidence="2" id="KW-0732">Signal</keyword>
<evidence type="ECO:0000313" key="3">
    <source>
        <dbReference type="EMBL" id="KAF5534509.1"/>
    </source>
</evidence>
<organism evidence="3 4">
    <name type="scientific">Fusarium mexicanum</name>
    <dbReference type="NCBI Taxonomy" id="751941"/>
    <lineage>
        <taxon>Eukaryota</taxon>
        <taxon>Fungi</taxon>
        <taxon>Dikarya</taxon>
        <taxon>Ascomycota</taxon>
        <taxon>Pezizomycotina</taxon>
        <taxon>Sordariomycetes</taxon>
        <taxon>Hypocreomycetidae</taxon>
        <taxon>Hypocreales</taxon>
        <taxon>Nectriaceae</taxon>
        <taxon>Fusarium</taxon>
        <taxon>Fusarium fujikuroi species complex</taxon>
    </lineage>
</organism>
<dbReference type="EMBL" id="JAAOAM010000299">
    <property type="protein sequence ID" value="KAF5534509.1"/>
    <property type="molecule type" value="Genomic_DNA"/>
</dbReference>
<protein>
    <submittedName>
        <fullName evidence="3">Uncharacterized protein</fullName>
    </submittedName>
</protein>
<accession>A0A8H5IDU4</accession>
<feature type="region of interest" description="Disordered" evidence="1">
    <location>
        <begin position="54"/>
        <end position="121"/>
    </location>
</feature>
<name>A0A8H5IDU4_9HYPO</name>
<gene>
    <name evidence="3" type="ORF">FMEXI_11269</name>
</gene>